<keyword evidence="2" id="KW-1185">Reference proteome</keyword>
<name>A0A812UK26_SYMPI</name>
<dbReference type="Proteomes" id="UP000649617">
    <property type="component" value="Unassembled WGS sequence"/>
</dbReference>
<dbReference type="EMBL" id="CAJNIZ010038779">
    <property type="protein sequence ID" value="CAE7582404.1"/>
    <property type="molecule type" value="Genomic_DNA"/>
</dbReference>
<dbReference type="Gene3D" id="1.25.10.10">
    <property type="entry name" value="Leucine-rich Repeat Variant"/>
    <property type="match status" value="1"/>
</dbReference>
<proteinExistence type="predicted"/>
<organism evidence="1 2">
    <name type="scientific">Symbiodinium pilosum</name>
    <name type="common">Dinoflagellate</name>
    <dbReference type="NCBI Taxonomy" id="2952"/>
    <lineage>
        <taxon>Eukaryota</taxon>
        <taxon>Sar</taxon>
        <taxon>Alveolata</taxon>
        <taxon>Dinophyceae</taxon>
        <taxon>Suessiales</taxon>
        <taxon>Symbiodiniaceae</taxon>
        <taxon>Symbiodinium</taxon>
    </lineage>
</organism>
<dbReference type="OrthoDB" id="10267881at2759"/>
<reference evidence="1" key="1">
    <citation type="submission" date="2021-02" db="EMBL/GenBank/DDBJ databases">
        <authorList>
            <person name="Dougan E. K."/>
            <person name="Rhodes N."/>
            <person name="Thang M."/>
            <person name="Chan C."/>
        </authorList>
    </citation>
    <scope>NUCLEOTIDE SEQUENCE</scope>
</reference>
<evidence type="ECO:0000313" key="1">
    <source>
        <dbReference type="EMBL" id="CAE7582404.1"/>
    </source>
</evidence>
<dbReference type="InterPro" id="IPR011989">
    <property type="entry name" value="ARM-like"/>
</dbReference>
<dbReference type="InterPro" id="IPR016024">
    <property type="entry name" value="ARM-type_fold"/>
</dbReference>
<dbReference type="SUPFAM" id="SSF48371">
    <property type="entry name" value="ARM repeat"/>
    <property type="match status" value="1"/>
</dbReference>
<evidence type="ECO:0000313" key="2">
    <source>
        <dbReference type="Proteomes" id="UP000649617"/>
    </source>
</evidence>
<accession>A0A812UK26</accession>
<gene>
    <name evidence="1" type="primary">SLC8A1</name>
    <name evidence="1" type="ORF">SPIL2461_LOCUS15603</name>
</gene>
<comment type="caution">
    <text evidence="1">The sequence shown here is derived from an EMBL/GenBank/DDBJ whole genome shotgun (WGS) entry which is preliminary data.</text>
</comment>
<sequence length="127" mass="13864">MQMYIAGCLRFVELAIAVLRGHERSAEAQQRATMALQALLRLSTAPGGEGEDAAIARLVSLEAVPLLVRALQNYPDDPEIQERGLDVLRIVATGGRLPEVEDSLFDLGVVQMLVEVMNLNISKPKIQ</sequence>
<protein>
    <submittedName>
        <fullName evidence="1">SLC8A1 protein</fullName>
    </submittedName>
</protein>
<feature type="non-terminal residue" evidence="1">
    <location>
        <position position="1"/>
    </location>
</feature>
<dbReference type="AlphaFoldDB" id="A0A812UK26"/>